<dbReference type="PANTHER" id="PTHR31625">
    <property type="match status" value="1"/>
</dbReference>
<dbReference type="STRING" id="3694.A0A3N7G0G4"/>
<reference evidence="3 4" key="1">
    <citation type="journal article" date="2006" name="Science">
        <title>The genome of black cottonwood, Populus trichocarpa (Torr. &amp; Gray).</title>
        <authorList>
            <person name="Tuskan G.A."/>
            <person name="Difazio S."/>
            <person name="Jansson S."/>
            <person name="Bohlmann J."/>
            <person name="Grigoriev I."/>
            <person name="Hellsten U."/>
            <person name="Putnam N."/>
            <person name="Ralph S."/>
            <person name="Rombauts S."/>
            <person name="Salamov A."/>
            <person name="Schein J."/>
            <person name="Sterck L."/>
            <person name="Aerts A."/>
            <person name="Bhalerao R.R."/>
            <person name="Bhalerao R.P."/>
            <person name="Blaudez D."/>
            <person name="Boerjan W."/>
            <person name="Brun A."/>
            <person name="Brunner A."/>
            <person name="Busov V."/>
            <person name="Campbell M."/>
            <person name="Carlson J."/>
            <person name="Chalot M."/>
            <person name="Chapman J."/>
            <person name="Chen G.L."/>
            <person name="Cooper D."/>
            <person name="Coutinho P.M."/>
            <person name="Couturier J."/>
            <person name="Covert S."/>
            <person name="Cronk Q."/>
            <person name="Cunningham R."/>
            <person name="Davis J."/>
            <person name="Degroeve S."/>
            <person name="Dejardin A."/>
            <person name="Depamphilis C."/>
            <person name="Detter J."/>
            <person name="Dirks B."/>
            <person name="Dubchak I."/>
            <person name="Duplessis S."/>
            <person name="Ehlting J."/>
            <person name="Ellis B."/>
            <person name="Gendler K."/>
            <person name="Goodstein D."/>
            <person name="Gribskov M."/>
            <person name="Grimwood J."/>
            <person name="Groover A."/>
            <person name="Gunter L."/>
            <person name="Hamberger B."/>
            <person name="Heinze B."/>
            <person name="Helariutta Y."/>
            <person name="Henrissat B."/>
            <person name="Holligan D."/>
            <person name="Holt R."/>
            <person name="Huang W."/>
            <person name="Islam-Faridi N."/>
            <person name="Jones S."/>
            <person name="Jones-Rhoades M."/>
            <person name="Jorgensen R."/>
            <person name="Joshi C."/>
            <person name="Kangasjarvi J."/>
            <person name="Karlsson J."/>
            <person name="Kelleher C."/>
            <person name="Kirkpatrick R."/>
            <person name="Kirst M."/>
            <person name="Kohler A."/>
            <person name="Kalluri U."/>
            <person name="Larimer F."/>
            <person name="Leebens-Mack J."/>
            <person name="Leple J.C."/>
            <person name="Locascio P."/>
            <person name="Lou Y."/>
            <person name="Lucas S."/>
            <person name="Martin F."/>
            <person name="Montanini B."/>
            <person name="Napoli C."/>
            <person name="Nelson D.R."/>
            <person name="Nelson C."/>
            <person name="Nieminen K."/>
            <person name="Nilsson O."/>
            <person name="Pereda V."/>
            <person name="Peter G."/>
            <person name="Philippe R."/>
            <person name="Pilate G."/>
            <person name="Poliakov A."/>
            <person name="Razumovskaya J."/>
            <person name="Richardson P."/>
            <person name="Rinaldi C."/>
            <person name="Ritland K."/>
            <person name="Rouze P."/>
            <person name="Ryaboy D."/>
            <person name="Schmutz J."/>
            <person name="Schrader J."/>
            <person name="Segerman B."/>
            <person name="Shin H."/>
            <person name="Siddiqui A."/>
            <person name="Sterky F."/>
            <person name="Terry A."/>
            <person name="Tsai C.J."/>
            <person name="Uberbacher E."/>
            <person name="Unneberg P."/>
            <person name="Vahala J."/>
            <person name="Wall K."/>
            <person name="Wessler S."/>
            <person name="Yang G."/>
            <person name="Yin T."/>
            <person name="Douglas C."/>
            <person name="Marra M."/>
            <person name="Sandberg G."/>
            <person name="Van de Peer Y."/>
            <person name="Rokhsar D."/>
        </authorList>
    </citation>
    <scope>NUCLEOTIDE SEQUENCE [LARGE SCALE GENOMIC DNA]</scope>
    <source>
        <strain evidence="4">cv. Nisqually</strain>
    </source>
</reference>
<dbReference type="AlphaFoldDB" id="A0A3N7G0G4"/>
<keyword evidence="4" id="KW-1185">Reference proteome</keyword>
<gene>
    <name evidence="3" type="ORF">POPTR_001G395700</name>
</gene>
<protein>
    <submittedName>
        <fullName evidence="3">Uncharacterized protein</fullName>
    </submittedName>
</protein>
<evidence type="ECO:0000313" key="3">
    <source>
        <dbReference type="EMBL" id="RQO85944.1"/>
    </source>
</evidence>
<evidence type="ECO:0000256" key="2">
    <source>
        <dbReference type="ARBA" id="ARBA00023315"/>
    </source>
</evidence>
<keyword evidence="2" id="KW-0012">Acyltransferase</keyword>
<accession>A0A3N7G0G4</accession>
<dbReference type="InParanoid" id="A0A3N7G0G4"/>
<dbReference type="Gene3D" id="3.30.559.10">
    <property type="entry name" value="Chloramphenicol acetyltransferase-like domain"/>
    <property type="match status" value="2"/>
</dbReference>
<name>A0A3N7G0G4_POPTR</name>
<evidence type="ECO:0000256" key="1">
    <source>
        <dbReference type="ARBA" id="ARBA00022679"/>
    </source>
</evidence>
<dbReference type="Pfam" id="PF02458">
    <property type="entry name" value="Transferase"/>
    <property type="match status" value="1"/>
</dbReference>
<dbReference type="InterPro" id="IPR023213">
    <property type="entry name" value="CAT-like_dom_sf"/>
</dbReference>
<dbReference type="EMBL" id="CM009290">
    <property type="protein sequence ID" value="RQO85944.1"/>
    <property type="molecule type" value="Genomic_DNA"/>
</dbReference>
<dbReference type="InterPro" id="IPR051504">
    <property type="entry name" value="Plant_metabolite_acyltrans"/>
</dbReference>
<dbReference type="Proteomes" id="UP000006729">
    <property type="component" value="Chromosome 1"/>
</dbReference>
<evidence type="ECO:0000313" key="4">
    <source>
        <dbReference type="Proteomes" id="UP000006729"/>
    </source>
</evidence>
<dbReference type="GO" id="GO:0016747">
    <property type="term" value="F:acyltransferase activity, transferring groups other than amino-acyl groups"/>
    <property type="evidence" value="ECO:0007669"/>
    <property type="project" value="UniProtKB-ARBA"/>
</dbReference>
<keyword evidence="1" id="KW-0808">Transferase</keyword>
<organism evidence="3 4">
    <name type="scientific">Populus trichocarpa</name>
    <name type="common">Western balsam poplar</name>
    <name type="synonym">Populus balsamifera subsp. trichocarpa</name>
    <dbReference type="NCBI Taxonomy" id="3694"/>
    <lineage>
        <taxon>Eukaryota</taxon>
        <taxon>Viridiplantae</taxon>
        <taxon>Streptophyta</taxon>
        <taxon>Embryophyta</taxon>
        <taxon>Tracheophyta</taxon>
        <taxon>Spermatophyta</taxon>
        <taxon>Magnoliopsida</taxon>
        <taxon>eudicotyledons</taxon>
        <taxon>Gunneridae</taxon>
        <taxon>Pentapetalae</taxon>
        <taxon>rosids</taxon>
        <taxon>fabids</taxon>
        <taxon>Malpighiales</taxon>
        <taxon>Salicaceae</taxon>
        <taxon>Saliceae</taxon>
        <taxon>Populus</taxon>
    </lineage>
</organism>
<sequence>MKGGMVVGESLISRRVQSDNYWLPSSIEGARAETKKTYPTLNLSLSLSFTLAISMASPNPVKILDICEVAAAYDSTKSATETILSPTFFELTYLRFPPSECLCFFKLTDSNPTFFHSVIFPSLKKSLSHALLHFLPIVGSLTWPPESSRPIFVYHPNNDSVSVTLAECNGDFDRLIGNGIHEAVESHPYAPQFVATETRSPLVVLQVTLFPNKGFCIGMAMHHAIFDGKSASMFLRAWAYTCKYIVEKGEAPRLLPAEITPSFEWKSIQDSKGLEEAYINLWATMGKRLESGSDSNPKSVKPLTKLEVQPNLLRATFHLSSEAIKKLRESVLRYHPEATDPTERLHLSTYVLACSYVSICLVKARGGDADREVYFSWSVDCRSRLDPPLPPNHFGDTIVAHHIVSKAGDFMQENGLAIIAEKLSASINGLEKGLLEGSSERFEMLLSLGPEVRLISVAGATGLKFYNTDFGWGNVDKVELTSIDRTGAFSVLDIGNGSDRRTEIGVALKRPEMESFASFFSNGVEVMPLKQI</sequence>
<proteinExistence type="predicted"/>